<keyword evidence="2" id="KW-0251">Elongation factor</keyword>
<evidence type="ECO:0000259" key="1">
    <source>
        <dbReference type="Pfam" id="PF11987"/>
    </source>
</evidence>
<feature type="domain" description="Translation initiation factor IF- 2" evidence="1">
    <location>
        <begin position="27"/>
        <end position="122"/>
    </location>
</feature>
<dbReference type="InterPro" id="IPR023115">
    <property type="entry name" value="TIF_IF2_dom3"/>
</dbReference>
<dbReference type="SUPFAM" id="SSF52156">
    <property type="entry name" value="Initiation factor IF2/eIF5b, domain 3"/>
    <property type="match status" value="1"/>
</dbReference>
<proteinExistence type="evidence at transcript level"/>
<sequence>MDMPEESLKAHGVAPPPKLAPEIGRPVVPVILRANFVGSFDALLDGFEQLELRYNVRIPVVHGGLGAVTPSDVVQADIGNKFGCCLIYAFQVPVLIDAAKHAVINHVVVKQFNVYSDVLSDVEKRCERAVIHAKRSKNVL</sequence>
<gene>
    <name evidence="2" type="primary">BBOV_I003970</name>
</gene>
<organism evidence="2">
    <name type="scientific">Babesia bovis</name>
    <dbReference type="NCBI Taxonomy" id="5865"/>
    <lineage>
        <taxon>Eukaryota</taxon>
        <taxon>Sar</taxon>
        <taxon>Alveolata</taxon>
        <taxon>Apicomplexa</taxon>
        <taxon>Aconoidasida</taxon>
        <taxon>Piroplasmida</taxon>
        <taxon>Babesiidae</taxon>
        <taxon>Babesia</taxon>
    </lineage>
</organism>
<dbReference type="InterPro" id="IPR036925">
    <property type="entry name" value="TIF_IF2_dom3_sf"/>
</dbReference>
<accession>S6BK88</accession>
<keyword evidence="2" id="KW-0648">Protein biosynthesis</keyword>
<name>S6BK88_BABBO</name>
<protein>
    <submittedName>
        <fullName evidence="2">Small GTP-binding and elongation factor Tu GTP binding domain containing protein</fullName>
    </submittedName>
</protein>
<reference evidence="2" key="1">
    <citation type="journal article" date="2014" name="BMC Genomics">
        <title>The Babesia bovis gene and promoter model: an update from full-length EST analysis.</title>
        <authorList>
            <person name="Yamagishi J."/>
            <person name="Wakaguri H."/>
            <person name="Yokoyama N."/>
            <person name="Yamashita R."/>
            <person name="Suzuki Y."/>
            <person name="Xuan X."/>
            <person name="Igarashi I."/>
        </authorList>
    </citation>
    <scope>NUCLEOTIDE SEQUENCE</scope>
    <source>
        <strain evidence="2">Texas</strain>
    </source>
</reference>
<dbReference type="VEuPathDB" id="PiroplasmaDB:BBOV_I003970"/>
<dbReference type="EMBL" id="AK440453">
    <property type="protein sequence ID" value="BAN64247.1"/>
    <property type="molecule type" value="mRNA"/>
</dbReference>
<dbReference type="GO" id="GO:0003746">
    <property type="term" value="F:translation elongation factor activity"/>
    <property type="evidence" value="ECO:0007669"/>
    <property type="project" value="UniProtKB-KW"/>
</dbReference>
<evidence type="ECO:0000313" key="2">
    <source>
        <dbReference type="EMBL" id="BAN64247.1"/>
    </source>
</evidence>
<dbReference type="Gene3D" id="3.40.50.10050">
    <property type="entry name" value="Translation initiation factor IF- 2, domain 3"/>
    <property type="match status" value="1"/>
</dbReference>
<dbReference type="AlphaFoldDB" id="S6BK88"/>
<dbReference type="Pfam" id="PF11987">
    <property type="entry name" value="IF-2"/>
    <property type="match status" value="1"/>
</dbReference>